<dbReference type="AlphaFoldDB" id="A0A2P6MXI6"/>
<evidence type="ECO:0000313" key="1">
    <source>
        <dbReference type="EMBL" id="PRP76411.1"/>
    </source>
</evidence>
<dbReference type="InParanoid" id="A0A2P6MXI6"/>
<proteinExistence type="predicted"/>
<name>A0A2P6MXI6_9EUKA</name>
<gene>
    <name evidence="1" type="ORF">PROFUN_15234</name>
</gene>
<comment type="caution">
    <text evidence="1">The sequence shown here is derived from an EMBL/GenBank/DDBJ whole genome shotgun (WGS) entry which is preliminary data.</text>
</comment>
<sequence>MSIGDVASSTEINCLTDFGSLIHILPLDVLVQIVNVYISVIDRVPLAYTCRYLSAVVQRSQNIEDMLIDAYTSIPFGGSHILEWYYRETGIKREKQHTTYAAQRGDISALEYYLNKSIISRWDIQIFKEAAKVGQLQVLDHFLRDDMECDADLKHLCLPAAAGGHINVLEWLYLKVGHLRDDSDMMCAIISNAQLPALQWVFERGIEPGWANQIWLSWIAITTHHKDPDAMKRQVDMVQWMKEKDLLSPELSLVVTVESKNIHLMDWLYSAGHRLKTEEIYKTAELGGIHVVLWLREKNIPIPKDFVMRGITILSVDALDWLMRETEQELDHRAFDWAINHMGGHDLCEKLDFLTRHGFAHDDWTLQKALEFSRIDAVHWMLSRDHVASDTKPHHNFIHTLEWFHQTKLGRRKLKFVRSTQMLDVPVLEWLLQNSRSSLSRYLIRMAVEEERIEALRWMARQNIEIPRSMKRVAASHRKPRVYEFLHRLLI</sequence>
<protein>
    <submittedName>
        <fullName evidence="1">Uncharacterized protein</fullName>
    </submittedName>
</protein>
<evidence type="ECO:0000313" key="2">
    <source>
        <dbReference type="Proteomes" id="UP000241769"/>
    </source>
</evidence>
<reference evidence="1 2" key="1">
    <citation type="journal article" date="2018" name="Genome Biol. Evol.">
        <title>Multiple Roots of Fruiting Body Formation in Amoebozoa.</title>
        <authorList>
            <person name="Hillmann F."/>
            <person name="Forbes G."/>
            <person name="Novohradska S."/>
            <person name="Ferling I."/>
            <person name="Riege K."/>
            <person name="Groth M."/>
            <person name="Westermann M."/>
            <person name="Marz M."/>
            <person name="Spaller T."/>
            <person name="Winckler T."/>
            <person name="Schaap P."/>
            <person name="Glockner G."/>
        </authorList>
    </citation>
    <scope>NUCLEOTIDE SEQUENCE [LARGE SCALE GENOMIC DNA]</scope>
    <source>
        <strain evidence="1 2">Jena</strain>
    </source>
</reference>
<dbReference type="PANTHER" id="PTHR46586">
    <property type="entry name" value="ANKYRIN REPEAT-CONTAINING PROTEIN"/>
    <property type="match status" value="1"/>
</dbReference>
<dbReference type="PANTHER" id="PTHR46586:SF3">
    <property type="entry name" value="ANKYRIN REPEAT-CONTAINING PROTEIN"/>
    <property type="match status" value="1"/>
</dbReference>
<organism evidence="1 2">
    <name type="scientific">Planoprotostelium fungivorum</name>
    <dbReference type="NCBI Taxonomy" id="1890364"/>
    <lineage>
        <taxon>Eukaryota</taxon>
        <taxon>Amoebozoa</taxon>
        <taxon>Evosea</taxon>
        <taxon>Variosea</taxon>
        <taxon>Cavosteliida</taxon>
        <taxon>Cavosteliaceae</taxon>
        <taxon>Planoprotostelium</taxon>
    </lineage>
</organism>
<accession>A0A2P6MXI6</accession>
<keyword evidence="2" id="KW-1185">Reference proteome</keyword>
<dbReference type="EMBL" id="MDYQ01000328">
    <property type="protein sequence ID" value="PRP76411.1"/>
    <property type="molecule type" value="Genomic_DNA"/>
</dbReference>
<dbReference type="InterPro" id="IPR052050">
    <property type="entry name" value="SecEffector_AnkRepeat"/>
</dbReference>
<dbReference type="Proteomes" id="UP000241769">
    <property type="component" value="Unassembled WGS sequence"/>
</dbReference>